<dbReference type="InterPro" id="IPR051056">
    <property type="entry name" value="Glycosyl_Hydrolase_73"/>
</dbReference>
<dbReference type="Gene3D" id="1.10.530.10">
    <property type="match status" value="1"/>
</dbReference>
<dbReference type="Pfam" id="PF01832">
    <property type="entry name" value="Glucosaminidase"/>
    <property type="match status" value="1"/>
</dbReference>
<keyword evidence="2" id="KW-0472">Membrane</keyword>
<name>A0ABN1M1J4_9FIRM</name>
<dbReference type="SMART" id="SM00047">
    <property type="entry name" value="LYZ2"/>
    <property type="match status" value="1"/>
</dbReference>
<evidence type="ECO:0000256" key="2">
    <source>
        <dbReference type="SAM" id="Phobius"/>
    </source>
</evidence>
<evidence type="ECO:0000259" key="3">
    <source>
        <dbReference type="SMART" id="SM00047"/>
    </source>
</evidence>
<evidence type="ECO:0000313" key="4">
    <source>
        <dbReference type="EMBL" id="GAA0863127.1"/>
    </source>
</evidence>
<dbReference type="InterPro" id="IPR002901">
    <property type="entry name" value="MGlyc_endo_b_GlcNAc-like_dom"/>
</dbReference>
<feature type="domain" description="Mannosyl-glycoprotein endo-beta-N-acetylglucosamidase-like" evidence="3">
    <location>
        <begin position="133"/>
        <end position="290"/>
    </location>
</feature>
<organism evidence="4 5">
    <name type="scientific">Paraclostridium tenue</name>
    <dbReference type="NCBI Taxonomy" id="1737"/>
    <lineage>
        <taxon>Bacteria</taxon>
        <taxon>Bacillati</taxon>
        <taxon>Bacillota</taxon>
        <taxon>Clostridia</taxon>
        <taxon>Peptostreptococcales</taxon>
        <taxon>Peptostreptococcaceae</taxon>
        <taxon>Paraclostridium</taxon>
    </lineage>
</organism>
<evidence type="ECO:0000256" key="1">
    <source>
        <dbReference type="ARBA" id="ARBA00022801"/>
    </source>
</evidence>
<keyword evidence="5" id="KW-1185">Reference proteome</keyword>
<reference evidence="4 5" key="1">
    <citation type="journal article" date="2019" name="Int. J. Syst. Evol. Microbiol.">
        <title>The Global Catalogue of Microorganisms (GCM) 10K type strain sequencing project: providing services to taxonomists for standard genome sequencing and annotation.</title>
        <authorList>
            <consortium name="The Broad Institute Genomics Platform"/>
            <consortium name="The Broad Institute Genome Sequencing Center for Infectious Disease"/>
            <person name="Wu L."/>
            <person name="Ma J."/>
        </authorList>
    </citation>
    <scope>NUCLEOTIDE SEQUENCE [LARGE SCALE GENOMIC DNA]</scope>
    <source>
        <strain evidence="4 5">JCM 6486</strain>
    </source>
</reference>
<gene>
    <name evidence="4" type="ORF">GCM10008917_11250</name>
</gene>
<proteinExistence type="predicted"/>
<dbReference type="Proteomes" id="UP001400965">
    <property type="component" value="Unassembled WGS sequence"/>
</dbReference>
<dbReference type="EMBL" id="BAAACP010000005">
    <property type="protein sequence ID" value="GAA0863127.1"/>
    <property type="molecule type" value="Genomic_DNA"/>
</dbReference>
<dbReference type="PANTHER" id="PTHR33308:SF9">
    <property type="entry name" value="PEPTIDOGLYCAN HYDROLASE FLGJ"/>
    <property type="match status" value="1"/>
</dbReference>
<evidence type="ECO:0000313" key="5">
    <source>
        <dbReference type="Proteomes" id="UP001400965"/>
    </source>
</evidence>
<feature type="transmembrane region" description="Helical" evidence="2">
    <location>
        <begin position="6"/>
        <end position="26"/>
    </location>
</feature>
<keyword evidence="2" id="KW-1133">Transmembrane helix</keyword>
<dbReference type="RefSeq" id="WP_346043651.1">
    <property type="nucleotide sequence ID" value="NZ_BAAACP010000005.1"/>
</dbReference>
<keyword evidence="2" id="KW-0812">Transmembrane</keyword>
<comment type="caution">
    <text evidence="4">The sequence shown here is derived from an EMBL/GenBank/DDBJ whole genome shotgun (WGS) entry which is preliminary data.</text>
</comment>
<sequence>MSKKRILLGFVILLTIIAIAFFIKMFNLREIDKKEIDVEQFIKCTDEVSYSKAQVNWKYVASIIGVLEDNKFKNVSNTKIKEIANLFIIKDKDKYKIEPLKNVLSKLKFNKREIKRVNKYIDDLKYYGLKPSRLNPDGKYMAFIDSIENSAIANYKKYKILPSITIAQAILESNWGESELSSKYNNLFGIKAHSSWKGDSVNIETSEFYNQVINDQFRAYKSKADSIKDHAKFLSENPRYKGVFNKSTYIEQAQELQNSGYSTVSDQSGNLTYKKLLDQIIEQYNLQLIDSKVQEIKR</sequence>
<accession>A0ABN1M1J4</accession>
<protein>
    <submittedName>
        <fullName evidence="4">Glucosaminidase domain-containing protein</fullName>
    </submittedName>
</protein>
<keyword evidence="1" id="KW-0378">Hydrolase</keyword>
<dbReference type="PANTHER" id="PTHR33308">
    <property type="entry name" value="PEPTIDOGLYCAN HYDROLASE FLGJ"/>
    <property type="match status" value="1"/>
</dbReference>